<dbReference type="RefSeq" id="WP_191039492.1">
    <property type="nucleotide sequence ID" value="NZ_JACXAA010000004.1"/>
</dbReference>
<sequence length="140" mass="15684">MKIASTIFAFLFGLSTVAFPQTKPKPAEPVKSVENEKFVFLNNGATVGMIIKSVLKADKQRLKLTDQQLPKAKEIITTAVVKYNEGVKQLKKSGMNQGKLRTLAIAVETDKVRDYKTILTPEQYTILVTQHKKMYPEAKV</sequence>
<reference evidence="2" key="1">
    <citation type="submission" date="2020-09" db="EMBL/GenBank/DDBJ databases">
        <authorList>
            <person name="Kim M.K."/>
        </authorList>
    </citation>
    <scope>NUCLEOTIDE SEQUENCE</scope>
    <source>
        <strain evidence="2">BT704</strain>
    </source>
</reference>
<dbReference type="Proteomes" id="UP000653797">
    <property type="component" value="Unassembled WGS sequence"/>
</dbReference>
<dbReference type="EMBL" id="JACXAA010000004">
    <property type="protein sequence ID" value="MBD2753847.1"/>
    <property type="molecule type" value="Genomic_DNA"/>
</dbReference>
<evidence type="ECO:0000313" key="3">
    <source>
        <dbReference type="Proteomes" id="UP000653797"/>
    </source>
</evidence>
<evidence type="ECO:0008006" key="4">
    <source>
        <dbReference type="Google" id="ProtNLM"/>
    </source>
</evidence>
<feature type="signal peptide" evidence="1">
    <location>
        <begin position="1"/>
        <end position="20"/>
    </location>
</feature>
<keyword evidence="1" id="KW-0732">Signal</keyword>
<protein>
    <recommendedName>
        <fullName evidence="4">Peptidylprolyl isomerase</fullName>
    </recommendedName>
</protein>
<comment type="caution">
    <text evidence="2">The sequence shown here is derived from an EMBL/GenBank/DDBJ whole genome shotgun (WGS) entry which is preliminary data.</text>
</comment>
<evidence type="ECO:0000313" key="2">
    <source>
        <dbReference type="EMBL" id="MBD2753847.1"/>
    </source>
</evidence>
<gene>
    <name evidence="2" type="ORF">IC230_13155</name>
</gene>
<evidence type="ECO:0000256" key="1">
    <source>
        <dbReference type="SAM" id="SignalP"/>
    </source>
</evidence>
<dbReference type="AlphaFoldDB" id="A0A927GDI8"/>
<feature type="chain" id="PRO_5037090335" description="Peptidylprolyl isomerase" evidence="1">
    <location>
        <begin position="21"/>
        <end position="140"/>
    </location>
</feature>
<proteinExistence type="predicted"/>
<keyword evidence="3" id="KW-1185">Reference proteome</keyword>
<name>A0A927GDI8_9BACT</name>
<organism evidence="2 3">
    <name type="scientific">Spirosoma validum</name>
    <dbReference type="NCBI Taxonomy" id="2771355"/>
    <lineage>
        <taxon>Bacteria</taxon>
        <taxon>Pseudomonadati</taxon>
        <taxon>Bacteroidota</taxon>
        <taxon>Cytophagia</taxon>
        <taxon>Cytophagales</taxon>
        <taxon>Cytophagaceae</taxon>
        <taxon>Spirosoma</taxon>
    </lineage>
</organism>
<accession>A0A927GDI8</accession>